<sequence>MKRETSKKIRNVINVATAIILLGGILVPIILTLVNI</sequence>
<evidence type="ECO:0000313" key="3">
    <source>
        <dbReference type="Proteomes" id="UP000034140"/>
    </source>
</evidence>
<reference evidence="2 3" key="1">
    <citation type="journal article" date="2015" name="Nature">
        <title>rRNA introns, odd ribosomes, and small enigmatic genomes across a large radiation of phyla.</title>
        <authorList>
            <person name="Brown C.T."/>
            <person name="Hug L.A."/>
            <person name="Thomas B.C."/>
            <person name="Sharon I."/>
            <person name="Castelle C.J."/>
            <person name="Singh A."/>
            <person name="Wilkins M.J."/>
            <person name="Williams K.H."/>
            <person name="Banfield J.F."/>
        </authorList>
    </citation>
    <scope>NUCLEOTIDE SEQUENCE [LARGE SCALE GENOMIC DNA]</scope>
</reference>
<dbReference type="AlphaFoldDB" id="A0A0G0FZP2"/>
<comment type="caution">
    <text evidence="2">The sequence shown here is derived from an EMBL/GenBank/DDBJ whole genome shotgun (WGS) entry which is preliminary data.</text>
</comment>
<evidence type="ECO:0000313" key="2">
    <source>
        <dbReference type="EMBL" id="KKP92800.1"/>
    </source>
</evidence>
<name>A0A0G0FZP2_9BACT</name>
<accession>A0A0G0FZP2</accession>
<keyword evidence="1" id="KW-0472">Membrane</keyword>
<evidence type="ECO:0000256" key="1">
    <source>
        <dbReference type="SAM" id="Phobius"/>
    </source>
</evidence>
<keyword evidence="1" id="KW-1133">Transmembrane helix</keyword>
<feature type="transmembrane region" description="Helical" evidence="1">
    <location>
        <begin position="12"/>
        <end position="34"/>
    </location>
</feature>
<organism evidence="2 3">
    <name type="scientific">candidate division WS6 bacterium GW2011_GWC1_36_11</name>
    <dbReference type="NCBI Taxonomy" id="1619090"/>
    <lineage>
        <taxon>Bacteria</taxon>
        <taxon>Candidatus Dojkabacteria</taxon>
    </lineage>
</organism>
<dbReference type="EMBL" id="LBRE01000005">
    <property type="protein sequence ID" value="KKP92800.1"/>
    <property type="molecule type" value="Genomic_DNA"/>
</dbReference>
<dbReference type="Proteomes" id="UP000034140">
    <property type="component" value="Unassembled WGS sequence"/>
</dbReference>
<keyword evidence="1" id="KW-0812">Transmembrane</keyword>
<proteinExistence type="predicted"/>
<protein>
    <submittedName>
        <fullName evidence="2">Uncharacterized protein</fullName>
    </submittedName>
</protein>
<gene>
    <name evidence="2" type="ORF">UR96_C0005G0039</name>
</gene>